<evidence type="ECO:0000313" key="2">
    <source>
        <dbReference type="EMBL" id="GAA5064681.1"/>
    </source>
</evidence>
<dbReference type="InterPro" id="IPR036514">
    <property type="entry name" value="SGNH_hydro_sf"/>
</dbReference>
<reference evidence="3" key="1">
    <citation type="journal article" date="2019" name="Int. J. Syst. Evol. Microbiol.">
        <title>The Global Catalogue of Microorganisms (GCM) 10K type strain sequencing project: providing services to taxonomists for standard genome sequencing and annotation.</title>
        <authorList>
            <consortium name="The Broad Institute Genomics Platform"/>
            <consortium name="The Broad Institute Genome Sequencing Center for Infectious Disease"/>
            <person name="Wu L."/>
            <person name="Ma J."/>
        </authorList>
    </citation>
    <scope>NUCLEOTIDE SEQUENCE [LARGE SCALE GENOMIC DNA]</scope>
    <source>
        <strain evidence="3">JCM 18298</strain>
    </source>
</reference>
<feature type="domain" description="SGNH hydrolase-type esterase" evidence="1">
    <location>
        <begin position="4"/>
        <end position="176"/>
    </location>
</feature>
<name>A0ABP9KUC3_9NOCA</name>
<dbReference type="SUPFAM" id="SSF52266">
    <property type="entry name" value="SGNH hydrolase"/>
    <property type="match status" value="1"/>
</dbReference>
<organism evidence="2 3">
    <name type="scientific">Nocardia callitridis</name>
    <dbReference type="NCBI Taxonomy" id="648753"/>
    <lineage>
        <taxon>Bacteria</taxon>
        <taxon>Bacillati</taxon>
        <taxon>Actinomycetota</taxon>
        <taxon>Actinomycetes</taxon>
        <taxon>Mycobacteriales</taxon>
        <taxon>Nocardiaceae</taxon>
        <taxon>Nocardia</taxon>
    </lineage>
</organism>
<dbReference type="Pfam" id="PF13472">
    <property type="entry name" value="Lipase_GDSL_2"/>
    <property type="match status" value="1"/>
</dbReference>
<protein>
    <recommendedName>
        <fullName evidence="1">SGNH hydrolase-type esterase domain-containing protein</fullName>
    </recommendedName>
</protein>
<keyword evidence="3" id="KW-1185">Reference proteome</keyword>
<evidence type="ECO:0000313" key="3">
    <source>
        <dbReference type="Proteomes" id="UP001500603"/>
    </source>
</evidence>
<comment type="caution">
    <text evidence="2">The sequence shown here is derived from an EMBL/GenBank/DDBJ whole genome shotgun (WGS) entry which is preliminary data.</text>
</comment>
<evidence type="ECO:0000259" key="1">
    <source>
        <dbReference type="Pfam" id="PF13472"/>
    </source>
</evidence>
<proteinExistence type="predicted"/>
<dbReference type="Gene3D" id="3.40.50.1110">
    <property type="entry name" value="SGNH hydrolase"/>
    <property type="match status" value="1"/>
</dbReference>
<dbReference type="InterPro" id="IPR013830">
    <property type="entry name" value="SGNH_hydro"/>
</dbReference>
<sequence>MTADTQLVTLTIGGNDLGLIGTMIARSCGPAVAPYSAAAEAICPAVVGASTAPGPADFDALEQKITDVVRAVQNRAPGAEILLVEYLPAVDPQATTCASLPLSPDDARTTRRTYDGLVTATRAAALATGTTSVGHPEADQHKTCSAAPWINGFENPLTTGNITSIASSYHPNLEGMTATADHLAQTLDT</sequence>
<dbReference type="EMBL" id="BAABJM010000006">
    <property type="protein sequence ID" value="GAA5064681.1"/>
    <property type="molecule type" value="Genomic_DNA"/>
</dbReference>
<accession>A0ABP9KUC3</accession>
<dbReference type="Proteomes" id="UP001500603">
    <property type="component" value="Unassembled WGS sequence"/>
</dbReference>
<gene>
    <name evidence="2" type="ORF">GCM10023318_50890</name>
</gene>